<feature type="region of interest" description="Disordered" evidence="1">
    <location>
        <begin position="901"/>
        <end position="940"/>
    </location>
</feature>
<dbReference type="PANTHER" id="PTHR33167:SF4">
    <property type="entry name" value="TRANSCRIPTION FACTOR, PUTATIVE (DUF863)-RELATED"/>
    <property type="match status" value="1"/>
</dbReference>
<dbReference type="Pfam" id="PF05904">
    <property type="entry name" value="DUF863"/>
    <property type="match status" value="2"/>
</dbReference>
<feature type="compositionally biased region" description="Polar residues" evidence="1">
    <location>
        <begin position="239"/>
        <end position="255"/>
    </location>
</feature>
<dbReference type="STRING" id="22663.A0A2I0IKD3"/>
<proteinExistence type="predicted"/>
<organism evidence="2 3">
    <name type="scientific">Punica granatum</name>
    <name type="common">Pomegranate</name>
    <dbReference type="NCBI Taxonomy" id="22663"/>
    <lineage>
        <taxon>Eukaryota</taxon>
        <taxon>Viridiplantae</taxon>
        <taxon>Streptophyta</taxon>
        <taxon>Embryophyta</taxon>
        <taxon>Tracheophyta</taxon>
        <taxon>Spermatophyta</taxon>
        <taxon>Magnoliopsida</taxon>
        <taxon>eudicotyledons</taxon>
        <taxon>Gunneridae</taxon>
        <taxon>Pentapetalae</taxon>
        <taxon>rosids</taxon>
        <taxon>malvids</taxon>
        <taxon>Myrtales</taxon>
        <taxon>Lythraceae</taxon>
        <taxon>Punica</taxon>
    </lineage>
</organism>
<reference evidence="2 3" key="1">
    <citation type="submission" date="2017-11" db="EMBL/GenBank/DDBJ databases">
        <title>De-novo sequencing of pomegranate (Punica granatum L.) genome.</title>
        <authorList>
            <person name="Akparov Z."/>
            <person name="Amiraslanov A."/>
            <person name="Hajiyeva S."/>
            <person name="Abbasov M."/>
            <person name="Kaur K."/>
            <person name="Hamwieh A."/>
            <person name="Solovyev V."/>
            <person name="Salamov A."/>
            <person name="Braich B."/>
            <person name="Kosarev P."/>
            <person name="Mahmoud A."/>
            <person name="Hajiyev E."/>
            <person name="Babayeva S."/>
            <person name="Izzatullayeva V."/>
            <person name="Mammadov A."/>
            <person name="Mammadov A."/>
            <person name="Sharifova S."/>
            <person name="Ojaghi J."/>
            <person name="Eynullazada K."/>
            <person name="Bayramov B."/>
            <person name="Abdulazimova A."/>
            <person name="Shahmuradov I."/>
        </authorList>
    </citation>
    <scope>NUCLEOTIDE SEQUENCE [LARGE SCALE GENOMIC DNA]</scope>
    <source>
        <strain evidence="3">cv. AG2017</strain>
        <tissue evidence="2">Leaf</tissue>
    </source>
</reference>
<feature type="region of interest" description="Disordered" evidence="1">
    <location>
        <begin position="235"/>
        <end position="283"/>
    </location>
</feature>
<dbReference type="AlphaFoldDB" id="A0A2I0IKD3"/>
<comment type="caution">
    <text evidence="2">The sequence shown here is derived from an EMBL/GenBank/DDBJ whole genome shotgun (WGS) entry which is preliminary data.</text>
</comment>
<feature type="region of interest" description="Disordered" evidence="1">
    <location>
        <begin position="179"/>
        <end position="206"/>
    </location>
</feature>
<dbReference type="PANTHER" id="PTHR33167">
    <property type="entry name" value="TRANSCRIPTION FACTOR, PUTATIVE (DUF863)-RELATED"/>
    <property type="match status" value="1"/>
</dbReference>
<gene>
    <name evidence="2" type="ORF">CRG98_035184</name>
</gene>
<accession>A0A2I0IKD3</accession>
<evidence type="ECO:0000256" key="1">
    <source>
        <dbReference type="SAM" id="MobiDB-lite"/>
    </source>
</evidence>
<feature type="region of interest" description="Disordered" evidence="1">
    <location>
        <begin position="118"/>
        <end position="138"/>
    </location>
</feature>
<evidence type="ECO:0000313" key="3">
    <source>
        <dbReference type="Proteomes" id="UP000233551"/>
    </source>
</evidence>
<feature type="compositionally biased region" description="Polar residues" evidence="1">
    <location>
        <begin position="147"/>
        <end position="160"/>
    </location>
</feature>
<evidence type="ECO:0000313" key="2">
    <source>
        <dbReference type="EMBL" id="PKI44452.1"/>
    </source>
</evidence>
<dbReference type="InterPro" id="IPR008581">
    <property type="entry name" value="DUF863_pln"/>
</dbReference>
<keyword evidence="3" id="KW-1185">Reference proteome</keyword>
<feature type="compositionally biased region" description="Basic residues" evidence="1">
    <location>
        <begin position="849"/>
        <end position="860"/>
    </location>
</feature>
<feature type="compositionally biased region" description="Low complexity" evidence="1">
    <location>
        <begin position="921"/>
        <end position="940"/>
    </location>
</feature>
<feature type="region of interest" description="Disordered" evidence="1">
    <location>
        <begin position="146"/>
        <end position="165"/>
    </location>
</feature>
<feature type="compositionally biased region" description="Polar residues" evidence="1">
    <location>
        <begin position="901"/>
        <end position="911"/>
    </location>
</feature>
<feature type="compositionally biased region" description="Polar residues" evidence="1">
    <location>
        <begin position="263"/>
        <end position="281"/>
    </location>
</feature>
<dbReference type="Proteomes" id="UP000233551">
    <property type="component" value="Unassembled WGS sequence"/>
</dbReference>
<feature type="region of interest" description="Disordered" evidence="1">
    <location>
        <begin position="837"/>
        <end position="868"/>
    </location>
</feature>
<sequence length="1047" mass="115551">MRDLNEDSNGCSWPIIYGDKALQNGLYQNGVLPRAATDAYLVYDKDIVKQTMLEHEAIFRDQVCELHRLYGRQRVLMDKWKRKDLQKSQVPNETSLASSSLMSHNTCEGARKWQISSGPLVSPSQVRPSTSEFMHSPVSSAKGETVFASQNGGSLNTSESRPSKVRRKMFDLHLPADQYIDTDEQDPPKDDNSQGTFGSFGDQDHRAKTENGVNLFFGKKEFDAKGRNMADLNEPVSVEDTNPFSNGESAKSQPSFLGLPPESSLNSHNGNRTETANSFPSGSDVKGRGWLSHVLEPGDGRGKKSVFRGVWANSYMPQQQMQGLFNKVHETPSYSHADQKVGLSRDRSFCGFGMSESIKSPESVLVSQFPSQLPIASSDDLSKSSWPQSVSIWEKPGSSLTQKPLPVEIHQFEASQRAAQSYGIFSEKWQDRNVASSNSGFGELPNRQNGFYHGSSSGSKELSGLNHVPSLSYDYFKSHNDGGVNLNVIPRSGPNDPVLTQGFGIANVERKQREDEMVTLPWLRAKAVGKSELVVINDLNSREPKLLDSSPPLLASKNEAGKWGQCSSEADLKRVDVGECLSDRKLFGRPVFDRPKNEPSSLNSLSHRSEGKVVENERKVRLLDINLPCDPFPELTREENSAGTEIVQNKGSDPIPKSSCSRHQIIDLNSCLSEDETSLAPPVLYTDRKHMPIIDLEVPAVPENEDDVFTGQVLEQPRETSVQKPEESMDDLCKVAAEAIVAISSACLKDCASDTVEDLTECKEDRLNWFVDLILSCGVPDESRPRACSWRGKSDGGNDCESPSEEVDFFELMTLKLTETKSEDYLPKPFVPETFDVDESAAATSAPARPRRGQARRGRQRRDFQRDILPGLASLSRHEVTEDLQTFGGLMRATGYHSWQSGLTRRNSSRNGPARGRRRSTVAVSVSPSSGSGSPGPTLTPLIQQLNNIETGGLEERKSLTGWGKTTRRPRRQRCPAEIQRHGKNLAGKGTISVAEDEQLRQDGGRQGHLPLVRFPLDFKIGIPLALKFGEIKGGGSVLVSHQPLAQ</sequence>
<protein>
    <submittedName>
        <fullName evidence="2">Uncharacterized protein</fullName>
    </submittedName>
</protein>
<dbReference type="EMBL" id="PGOL01002894">
    <property type="protein sequence ID" value="PKI44452.1"/>
    <property type="molecule type" value="Genomic_DNA"/>
</dbReference>
<name>A0A2I0IKD3_PUNGR</name>